<keyword evidence="1" id="KW-1133">Transmembrane helix</keyword>
<evidence type="ECO:0000313" key="2">
    <source>
        <dbReference type="EMBL" id="GES34923.1"/>
    </source>
</evidence>
<feature type="transmembrane region" description="Helical" evidence="1">
    <location>
        <begin position="53"/>
        <end position="71"/>
    </location>
</feature>
<gene>
    <name evidence="2" type="ORF">RAJCM14343_0167</name>
</gene>
<organism evidence="2 3">
    <name type="scientific">Rhodococcus aetherivorans</name>
    <dbReference type="NCBI Taxonomy" id="191292"/>
    <lineage>
        <taxon>Bacteria</taxon>
        <taxon>Bacillati</taxon>
        <taxon>Actinomycetota</taxon>
        <taxon>Actinomycetes</taxon>
        <taxon>Mycobacteriales</taxon>
        <taxon>Nocardiaceae</taxon>
        <taxon>Rhodococcus</taxon>
    </lineage>
</organism>
<comment type="caution">
    <text evidence="2">The sequence shown here is derived from an EMBL/GenBank/DDBJ whole genome shotgun (WGS) entry which is preliminary data.</text>
</comment>
<feature type="transmembrane region" description="Helical" evidence="1">
    <location>
        <begin position="271"/>
        <end position="291"/>
    </location>
</feature>
<feature type="transmembrane region" description="Helical" evidence="1">
    <location>
        <begin position="343"/>
        <end position="361"/>
    </location>
</feature>
<sequence>MPERSHADTSPGWLGFGVANTAVITTASVAAWYLLADPRLSPFDLYPLPFNAALFWALLFVVWAGFNLELWGFDRLRQPWRGIAFLGAATAFAVVVTYALASGIGHLYPDYAAARPDGLGYFTGALFVLFGFSTWVLVVLNWGHWPWTDLGLKQPWVGACEIVSLLVPTALLYLVLGVPAVSETVREGTALLGIDTLLGWYYSIIVAIVLTGQTWENWPWRLAGSRMRVALVSTVGNIVLGTVLFAALRAVCAVLVGPGTAAEPGFPLDQFPAQLGVCWVAWMILWANAFGNRPTGGGAVVNLLSRAAITFALAVTTFVLYYYVIAEIVLHEPAVAGGLHGNALGFMDLFALVTLLYVVGFESFGLRRPAATVPAPEDRAIAHP</sequence>
<feature type="transmembrane region" description="Helical" evidence="1">
    <location>
        <begin position="155"/>
        <end position="176"/>
    </location>
</feature>
<evidence type="ECO:0000313" key="3">
    <source>
        <dbReference type="Proteomes" id="UP000325466"/>
    </source>
</evidence>
<keyword evidence="1" id="KW-0472">Membrane</keyword>
<reference evidence="2 3" key="1">
    <citation type="journal article" date="2018" name="Biodegradation">
        <title>1,4-Dioxane degradation characteristics of Rhodococcus aetherivorans JCM 14343.</title>
        <authorList>
            <person name="Inoue D."/>
            <person name="Tsunoda T."/>
            <person name="Yamamoto N."/>
            <person name="Ike M."/>
            <person name="Sei K."/>
        </authorList>
    </citation>
    <scope>NUCLEOTIDE SEQUENCE [LARGE SCALE GENOMIC DNA]</scope>
    <source>
        <strain evidence="2 3">JCM 14343</strain>
    </source>
</reference>
<dbReference type="EMBL" id="BLAH01000005">
    <property type="protein sequence ID" value="GES34923.1"/>
    <property type="molecule type" value="Genomic_DNA"/>
</dbReference>
<feature type="transmembrane region" description="Helical" evidence="1">
    <location>
        <begin position="188"/>
        <end position="210"/>
    </location>
</feature>
<protein>
    <recommendedName>
        <fullName evidence="4">AAT family amino acid transporter</fullName>
    </recommendedName>
</protein>
<keyword evidence="3" id="KW-1185">Reference proteome</keyword>
<feature type="transmembrane region" description="Helical" evidence="1">
    <location>
        <begin position="121"/>
        <end position="143"/>
    </location>
</feature>
<evidence type="ECO:0000256" key="1">
    <source>
        <dbReference type="SAM" id="Phobius"/>
    </source>
</evidence>
<keyword evidence="1" id="KW-0812">Transmembrane</keyword>
<proteinExistence type="predicted"/>
<name>A0ABQ0YEH4_9NOCA</name>
<evidence type="ECO:0008006" key="4">
    <source>
        <dbReference type="Google" id="ProtNLM"/>
    </source>
</evidence>
<feature type="transmembrane region" description="Helical" evidence="1">
    <location>
        <begin position="230"/>
        <end position="251"/>
    </location>
</feature>
<dbReference type="Proteomes" id="UP000325466">
    <property type="component" value="Unassembled WGS sequence"/>
</dbReference>
<feature type="transmembrane region" description="Helical" evidence="1">
    <location>
        <begin position="83"/>
        <end position="101"/>
    </location>
</feature>
<feature type="transmembrane region" description="Helical" evidence="1">
    <location>
        <begin position="303"/>
        <end position="323"/>
    </location>
</feature>
<accession>A0ABQ0YEH4</accession>
<dbReference type="RefSeq" id="WP_043800998.1">
    <property type="nucleotide sequence ID" value="NZ_BAAAYP010000056.1"/>
</dbReference>
<feature type="transmembrane region" description="Helical" evidence="1">
    <location>
        <begin position="12"/>
        <end position="33"/>
    </location>
</feature>